<evidence type="ECO:0000313" key="2">
    <source>
        <dbReference type="EMBL" id="EEH55032.1"/>
    </source>
</evidence>
<feature type="compositionally biased region" description="Polar residues" evidence="1">
    <location>
        <begin position="161"/>
        <end position="170"/>
    </location>
</feature>
<organism evidence="3">
    <name type="scientific">Micromonas pusilla (strain CCMP1545)</name>
    <name type="common">Picoplanktonic green alga</name>
    <dbReference type="NCBI Taxonomy" id="564608"/>
    <lineage>
        <taxon>Eukaryota</taxon>
        <taxon>Viridiplantae</taxon>
        <taxon>Chlorophyta</taxon>
        <taxon>Mamiellophyceae</taxon>
        <taxon>Mamiellales</taxon>
        <taxon>Mamiellaceae</taxon>
        <taxon>Micromonas</taxon>
    </lineage>
</organism>
<name>C1MYD0_MICPC</name>
<gene>
    <name evidence="2" type="ORF">MICPUCDRAFT_59867</name>
</gene>
<dbReference type="KEGG" id="mpp:MICPUCDRAFT_59867"/>
<dbReference type="Proteomes" id="UP000001876">
    <property type="component" value="Unassembled WGS sequence"/>
</dbReference>
<evidence type="ECO:0000313" key="3">
    <source>
        <dbReference type="Proteomes" id="UP000001876"/>
    </source>
</evidence>
<feature type="region of interest" description="Disordered" evidence="1">
    <location>
        <begin position="127"/>
        <end position="170"/>
    </location>
</feature>
<reference evidence="2 3" key="1">
    <citation type="journal article" date="2009" name="Science">
        <title>Green evolution and dynamic adaptations revealed by genomes of the marine picoeukaryotes Micromonas.</title>
        <authorList>
            <person name="Worden A.Z."/>
            <person name="Lee J.H."/>
            <person name="Mock T."/>
            <person name="Rouze P."/>
            <person name="Simmons M.P."/>
            <person name="Aerts A.L."/>
            <person name="Allen A.E."/>
            <person name="Cuvelier M.L."/>
            <person name="Derelle E."/>
            <person name="Everett M.V."/>
            <person name="Foulon E."/>
            <person name="Grimwood J."/>
            <person name="Gundlach H."/>
            <person name="Henrissat B."/>
            <person name="Napoli C."/>
            <person name="McDonald S.M."/>
            <person name="Parker M.S."/>
            <person name="Rombauts S."/>
            <person name="Salamov A."/>
            <person name="Von Dassow P."/>
            <person name="Badger J.H."/>
            <person name="Coutinho P.M."/>
            <person name="Demir E."/>
            <person name="Dubchak I."/>
            <person name="Gentemann C."/>
            <person name="Eikrem W."/>
            <person name="Gready J.E."/>
            <person name="John U."/>
            <person name="Lanier W."/>
            <person name="Lindquist E.A."/>
            <person name="Lucas S."/>
            <person name="Mayer K.F."/>
            <person name="Moreau H."/>
            <person name="Not F."/>
            <person name="Otillar R."/>
            <person name="Panaud O."/>
            <person name="Pangilinan J."/>
            <person name="Paulsen I."/>
            <person name="Piegu B."/>
            <person name="Poliakov A."/>
            <person name="Robbens S."/>
            <person name="Schmutz J."/>
            <person name="Toulza E."/>
            <person name="Wyss T."/>
            <person name="Zelensky A."/>
            <person name="Zhou K."/>
            <person name="Armbrust E.V."/>
            <person name="Bhattacharya D."/>
            <person name="Goodenough U.W."/>
            <person name="Van de Peer Y."/>
            <person name="Grigoriev I.V."/>
        </authorList>
    </citation>
    <scope>NUCLEOTIDE SEQUENCE [LARGE SCALE GENOMIC DNA]</scope>
    <source>
        <strain evidence="2 3">CCMP1545</strain>
    </source>
</reference>
<proteinExistence type="predicted"/>
<keyword evidence="3" id="KW-1185">Reference proteome</keyword>
<feature type="compositionally biased region" description="Basic and acidic residues" evidence="1">
    <location>
        <begin position="67"/>
        <end position="86"/>
    </location>
</feature>
<sequence length="170" mass="17228">MEFDLDDFNAMLAAGMFDDGMEGARGRGDGGRGNFAPWRGLNNALDGAHGNGGAEVGAIRAARRARREREAREKAERANRPPEVTHVDLVGATTTTTASKKKNLPPGGGGNGGAAAGGVIAIDLTDGVSPTPCGGDGGPTGRSSGVGRRVRARMEVAAENGGSQTTVDLT</sequence>
<dbReference type="GeneID" id="9685695"/>
<protein>
    <submittedName>
        <fullName evidence="2">Predicted protein</fullName>
    </submittedName>
</protein>
<dbReference type="EMBL" id="GG663742">
    <property type="protein sequence ID" value="EEH55032.1"/>
    <property type="molecule type" value="Genomic_DNA"/>
</dbReference>
<evidence type="ECO:0000256" key="1">
    <source>
        <dbReference type="SAM" id="MobiDB-lite"/>
    </source>
</evidence>
<dbReference type="RefSeq" id="XP_003060263.1">
    <property type="nucleotide sequence ID" value="XM_003060217.1"/>
</dbReference>
<dbReference type="AlphaFoldDB" id="C1MYD0"/>
<feature type="region of interest" description="Disordered" evidence="1">
    <location>
        <begin position="60"/>
        <end position="112"/>
    </location>
</feature>
<accession>C1MYD0</accession>